<dbReference type="InterPro" id="IPR050642">
    <property type="entry name" value="PDH_E1_Alpha_Subunit"/>
</dbReference>
<dbReference type="InterPro" id="IPR029061">
    <property type="entry name" value="THDP-binding"/>
</dbReference>
<dbReference type="Pfam" id="PF00676">
    <property type="entry name" value="E1_dh"/>
    <property type="match status" value="1"/>
</dbReference>
<proteinExistence type="predicted"/>
<dbReference type="SUPFAM" id="SSF52518">
    <property type="entry name" value="Thiamin diphosphate-binding fold (THDP-binding)"/>
    <property type="match status" value="1"/>
</dbReference>
<dbReference type="Proteomes" id="UP001230156">
    <property type="component" value="Unassembled WGS sequence"/>
</dbReference>
<keyword evidence="2" id="KW-0560">Oxidoreductase</keyword>
<accession>A0ABU0YK91</accession>
<dbReference type="CDD" id="cd02000">
    <property type="entry name" value="TPP_E1_PDC_ADC_BCADC"/>
    <property type="match status" value="1"/>
</dbReference>
<keyword evidence="3" id="KW-0786">Thiamine pyrophosphate</keyword>
<evidence type="ECO:0000259" key="4">
    <source>
        <dbReference type="Pfam" id="PF00676"/>
    </source>
</evidence>
<dbReference type="EMBL" id="JAUYVI010000002">
    <property type="protein sequence ID" value="MDQ7247163.1"/>
    <property type="molecule type" value="Genomic_DNA"/>
</dbReference>
<dbReference type="InterPro" id="IPR001017">
    <property type="entry name" value="DH_E1"/>
</dbReference>
<gene>
    <name evidence="5" type="ORF">Q8A70_05780</name>
</gene>
<dbReference type="RefSeq" id="WP_379954567.1">
    <property type="nucleotide sequence ID" value="NZ_JAUYVI010000002.1"/>
</dbReference>
<evidence type="ECO:0000256" key="1">
    <source>
        <dbReference type="ARBA" id="ARBA00001964"/>
    </source>
</evidence>
<dbReference type="PANTHER" id="PTHR11516">
    <property type="entry name" value="PYRUVATE DEHYDROGENASE E1 COMPONENT, ALPHA SUBUNIT BACTERIAL AND ORGANELLAR"/>
    <property type="match status" value="1"/>
</dbReference>
<dbReference type="Gene3D" id="3.40.50.970">
    <property type="match status" value="1"/>
</dbReference>
<comment type="cofactor">
    <cofactor evidence="1">
        <name>thiamine diphosphate</name>
        <dbReference type="ChEBI" id="CHEBI:58937"/>
    </cofactor>
</comment>
<dbReference type="PANTHER" id="PTHR11516:SF2">
    <property type="entry name" value="PYRUVATE DEHYDROGENASE ALPHA SUBUNIT"/>
    <property type="match status" value="1"/>
</dbReference>
<evidence type="ECO:0000313" key="6">
    <source>
        <dbReference type="Proteomes" id="UP001230156"/>
    </source>
</evidence>
<feature type="domain" description="Dehydrogenase E1 component" evidence="4">
    <location>
        <begin position="18"/>
        <end position="252"/>
    </location>
</feature>
<reference evidence="6" key="1">
    <citation type="submission" date="2023-08" db="EMBL/GenBank/DDBJ databases">
        <title>Rhodospirillaceae gen. nov., a novel taxon isolated from the Yangtze River Yuezi River estuary sludge.</title>
        <authorList>
            <person name="Ruan L."/>
        </authorList>
    </citation>
    <scope>NUCLEOTIDE SEQUENCE [LARGE SCALE GENOMIC DNA]</scope>
    <source>
        <strain evidence="6">R-7</strain>
    </source>
</reference>
<sequence>MILAMDAKRNDLLTGFYEKMVLINTVESSLLNLFAEGLLRGTVHTCLGQEAIPTGVCAALEPGRDIVCSNHRGHGHFLAFGGEARPLIAEIMGDASGVCRGIGGSQHIQLGNFYSNGILGGMSPVATGMALAEKRKGSGGVVVQFLGDGALAEGVVSEAFNMAALWSLPILFAVESNGFAQSTPTALEHAGKLSARGAPYGIPITELDGNDVLAVHAAAQEAVGAARGAGGPQILFMNTYRLGPHSKGDDPRDPAEIARHAEQAPIPRARAGLDPEWCDTTDHRIAAEVAAIIQGIRSARIAAQ</sequence>
<keyword evidence="6" id="KW-1185">Reference proteome</keyword>
<organism evidence="5 6">
    <name type="scientific">Dongia sedimenti</name>
    <dbReference type="NCBI Taxonomy" id="3064282"/>
    <lineage>
        <taxon>Bacteria</taxon>
        <taxon>Pseudomonadati</taxon>
        <taxon>Pseudomonadota</taxon>
        <taxon>Alphaproteobacteria</taxon>
        <taxon>Rhodospirillales</taxon>
        <taxon>Dongiaceae</taxon>
        <taxon>Dongia</taxon>
    </lineage>
</organism>
<protein>
    <submittedName>
        <fullName evidence="5">Thiamine pyrophosphate-dependent dehydrogenase E1 component subunit alpha</fullName>
    </submittedName>
</protein>
<evidence type="ECO:0000256" key="3">
    <source>
        <dbReference type="ARBA" id="ARBA00023052"/>
    </source>
</evidence>
<comment type="caution">
    <text evidence="5">The sequence shown here is derived from an EMBL/GenBank/DDBJ whole genome shotgun (WGS) entry which is preliminary data.</text>
</comment>
<evidence type="ECO:0000256" key="2">
    <source>
        <dbReference type="ARBA" id="ARBA00023002"/>
    </source>
</evidence>
<name>A0ABU0YK91_9PROT</name>
<evidence type="ECO:0000313" key="5">
    <source>
        <dbReference type="EMBL" id="MDQ7247163.1"/>
    </source>
</evidence>